<name>A0A086JBJ7_TOXGO</name>
<proteinExistence type="predicted"/>
<feature type="compositionally biased region" description="Basic and acidic residues" evidence="1">
    <location>
        <begin position="18"/>
        <end position="28"/>
    </location>
</feature>
<feature type="region of interest" description="Disordered" evidence="1">
    <location>
        <begin position="18"/>
        <end position="115"/>
    </location>
</feature>
<accession>A0A086JBJ7</accession>
<organism evidence="2 3">
    <name type="scientific">Toxoplasma gondii p89</name>
    <dbReference type="NCBI Taxonomy" id="943119"/>
    <lineage>
        <taxon>Eukaryota</taxon>
        <taxon>Sar</taxon>
        <taxon>Alveolata</taxon>
        <taxon>Apicomplexa</taxon>
        <taxon>Conoidasida</taxon>
        <taxon>Coccidia</taxon>
        <taxon>Eucoccidiorida</taxon>
        <taxon>Eimeriorina</taxon>
        <taxon>Sarcocystidae</taxon>
        <taxon>Toxoplasma</taxon>
    </lineage>
</organism>
<evidence type="ECO:0000313" key="2">
    <source>
        <dbReference type="EMBL" id="KFG29515.1"/>
    </source>
</evidence>
<comment type="caution">
    <text evidence="2">The sequence shown here is derived from an EMBL/GenBank/DDBJ whole genome shotgun (WGS) entry which is preliminary data.</text>
</comment>
<feature type="compositionally biased region" description="Basic and acidic residues" evidence="1">
    <location>
        <begin position="36"/>
        <end position="72"/>
    </location>
</feature>
<sequence>MQNKLNRGEVTFVEKKGEKSLLSRKRSDSQTTWRASDLRCRETRGSRGRNDKDGREKSQKGRGLDDCSCDNKPRKRFKNKDKFRRRNGRCGNDKHAGDASAGKRPVLTARLRQDG</sequence>
<evidence type="ECO:0000256" key="1">
    <source>
        <dbReference type="SAM" id="MobiDB-lite"/>
    </source>
</evidence>
<feature type="compositionally biased region" description="Basic residues" evidence="1">
    <location>
        <begin position="73"/>
        <end position="88"/>
    </location>
</feature>
<dbReference type="AlphaFoldDB" id="A0A086JBJ7"/>
<dbReference type="VEuPathDB" id="ToxoDB:TGP89_279310"/>
<protein>
    <submittedName>
        <fullName evidence="2">Uncharacterized protein</fullName>
    </submittedName>
</protein>
<reference evidence="2 3" key="1">
    <citation type="submission" date="2014-03" db="EMBL/GenBank/DDBJ databases">
        <authorList>
            <person name="Sibley D."/>
            <person name="Venepally P."/>
            <person name="Karamycheva S."/>
            <person name="Hadjithomas M."/>
            <person name="Khan A."/>
            <person name="Brunk B."/>
            <person name="Roos D."/>
            <person name="Caler E."/>
            <person name="Lorenzi H."/>
        </authorList>
    </citation>
    <scope>NUCLEOTIDE SEQUENCE [LARGE SCALE GENOMIC DNA]</scope>
    <source>
        <strain evidence="3">p89</strain>
    </source>
</reference>
<dbReference type="EMBL" id="AEYI02002153">
    <property type="protein sequence ID" value="KFG29515.1"/>
    <property type="molecule type" value="Genomic_DNA"/>
</dbReference>
<dbReference type="Proteomes" id="UP000028828">
    <property type="component" value="Unassembled WGS sequence"/>
</dbReference>
<gene>
    <name evidence="2" type="ORF">TGP89_279310</name>
</gene>
<evidence type="ECO:0000313" key="3">
    <source>
        <dbReference type="Proteomes" id="UP000028828"/>
    </source>
</evidence>